<protein>
    <submittedName>
        <fullName evidence="2">Mdr</fullName>
    </submittedName>
</protein>
<feature type="transmembrane region" description="Helical" evidence="1">
    <location>
        <begin position="54"/>
        <end position="73"/>
    </location>
</feature>
<dbReference type="Proteomes" id="UP000029994">
    <property type="component" value="Unassembled WGS sequence"/>
</dbReference>
<proteinExistence type="predicted"/>
<accession>A0A099LVW2</accession>
<keyword evidence="1" id="KW-1133">Transmembrane helix</keyword>
<dbReference type="RefSeq" id="WP_039427086.1">
    <property type="nucleotide sequence ID" value="NZ_CP061844.1"/>
</dbReference>
<keyword evidence="1" id="KW-0812">Transmembrane</keyword>
<evidence type="ECO:0000313" key="2">
    <source>
        <dbReference type="EMBL" id="KGK11571.1"/>
    </source>
</evidence>
<dbReference type="InterPro" id="IPR021438">
    <property type="entry name" value="DUF3087"/>
</dbReference>
<keyword evidence="1" id="KW-0472">Membrane</keyword>
<sequence length="174" mass="20315">MKIESIKKSLYRRKTNIVIVGFVVLFALLSLAFGSLLISLFGNQTVVEQESTGNFHWNLIGVLLGLLTSVSLLNQVKGHPFFKEVVYVWQMKQLHNRIFRRLKQIKSAAEQEDLQAYTILKFYYQSQVQIFELDNNTLTLDSVTRELEKLEDWERKQGARLKTGEIDETWLNQF</sequence>
<dbReference type="Pfam" id="PF11286">
    <property type="entry name" value="DUF3087"/>
    <property type="match status" value="1"/>
</dbReference>
<dbReference type="AlphaFoldDB" id="A0A099LVW2"/>
<dbReference type="EMBL" id="JMCG01000001">
    <property type="protein sequence ID" value="KGK11571.1"/>
    <property type="molecule type" value="Genomic_DNA"/>
</dbReference>
<dbReference type="STRING" id="29495.EA26_09715"/>
<reference evidence="2 3" key="1">
    <citation type="submission" date="2014-04" db="EMBL/GenBank/DDBJ databases">
        <title>Genome sequencing of Vibrio navarrensis strains.</title>
        <authorList>
            <person name="Gladney L.M."/>
            <person name="Katz L.S."/>
            <person name="Marino-Ramirez L."/>
            <person name="Jordan I.K."/>
        </authorList>
    </citation>
    <scope>NUCLEOTIDE SEQUENCE [LARGE SCALE GENOMIC DNA]</scope>
    <source>
        <strain evidence="2 3">ATCC 51183</strain>
    </source>
</reference>
<feature type="transmembrane region" description="Helical" evidence="1">
    <location>
        <begin position="17"/>
        <end position="42"/>
    </location>
</feature>
<gene>
    <name evidence="2" type="ORF">EA26_09715</name>
</gene>
<comment type="caution">
    <text evidence="2">The sequence shown here is derived from an EMBL/GenBank/DDBJ whole genome shotgun (WGS) entry which is preliminary data.</text>
</comment>
<dbReference type="GeneID" id="43683460"/>
<keyword evidence="3" id="KW-1185">Reference proteome</keyword>
<evidence type="ECO:0000313" key="3">
    <source>
        <dbReference type="Proteomes" id="UP000029994"/>
    </source>
</evidence>
<organism evidence="2 3">
    <name type="scientific">Vibrio navarrensis</name>
    <dbReference type="NCBI Taxonomy" id="29495"/>
    <lineage>
        <taxon>Bacteria</taxon>
        <taxon>Pseudomonadati</taxon>
        <taxon>Pseudomonadota</taxon>
        <taxon>Gammaproteobacteria</taxon>
        <taxon>Vibrionales</taxon>
        <taxon>Vibrionaceae</taxon>
        <taxon>Vibrio</taxon>
    </lineage>
</organism>
<name>A0A099LVW2_9VIBR</name>
<dbReference type="eggNOG" id="ENOG502ZZ0F">
    <property type="taxonomic scope" value="Bacteria"/>
</dbReference>
<evidence type="ECO:0000256" key="1">
    <source>
        <dbReference type="SAM" id="Phobius"/>
    </source>
</evidence>